<dbReference type="RefSeq" id="WP_193381733.1">
    <property type="nucleotide sequence ID" value="NZ_JABXWF010000011.1"/>
</dbReference>
<dbReference type="EMBL" id="JARAWJ010000043">
    <property type="protein sequence ID" value="MDX3042902.1"/>
    <property type="molecule type" value="Genomic_DNA"/>
</dbReference>
<evidence type="ECO:0000256" key="1">
    <source>
        <dbReference type="SAM" id="MobiDB-lite"/>
    </source>
</evidence>
<name>A0ABU4N1P4_9ACTN</name>
<dbReference type="Pfam" id="PF14024">
    <property type="entry name" value="DUF4240"/>
    <property type="match status" value="1"/>
</dbReference>
<comment type="caution">
    <text evidence="3">The sequence shown here is derived from an EMBL/GenBank/DDBJ whole genome shotgun (WGS) entry which is preliminary data.</text>
</comment>
<gene>
    <name evidence="3" type="ORF">PV383_37850</name>
</gene>
<organism evidence="3 4">
    <name type="scientific">Streptomyces caniscabiei</name>
    <dbReference type="NCBI Taxonomy" id="2746961"/>
    <lineage>
        <taxon>Bacteria</taxon>
        <taxon>Bacillati</taxon>
        <taxon>Actinomycetota</taxon>
        <taxon>Actinomycetes</taxon>
        <taxon>Kitasatosporales</taxon>
        <taxon>Streptomycetaceae</taxon>
        <taxon>Streptomyces</taxon>
    </lineage>
</organism>
<proteinExistence type="predicted"/>
<feature type="compositionally biased region" description="Basic and acidic residues" evidence="1">
    <location>
        <begin position="168"/>
        <end position="178"/>
    </location>
</feature>
<dbReference type="InterPro" id="IPR025334">
    <property type="entry name" value="DUF4240"/>
</dbReference>
<evidence type="ECO:0000313" key="3">
    <source>
        <dbReference type="EMBL" id="MDX3042902.1"/>
    </source>
</evidence>
<keyword evidence="4" id="KW-1185">Reference proteome</keyword>
<evidence type="ECO:0000313" key="4">
    <source>
        <dbReference type="Proteomes" id="UP001282474"/>
    </source>
</evidence>
<feature type="domain" description="DUF4240" evidence="2">
    <location>
        <begin position="1"/>
        <end position="137"/>
    </location>
</feature>
<accession>A0ABU4N1P4</accession>
<evidence type="ECO:0000259" key="2">
    <source>
        <dbReference type="Pfam" id="PF14024"/>
    </source>
</evidence>
<dbReference type="Proteomes" id="UP001282474">
    <property type="component" value="Unassembled WGS sequence"/>
</dbReference>
<reference evidence="3 4" key="1">
    <citation type="journal article" date="2023" name="Microb. Genom.">
        <title>Mesoterricola silvestris gen. nov., sp. nov., Mesoterricola sediminis sp. nov., Geothrix oryzae sp. nov., Geothrix edaphica sp. nov., Geothrix rubra sp. nov., and Geothrix limicola sp. nov., six novel members of Acidobacteriota isolated from soils.</title>
        <authorList>
            <person name="Weisberg A.J."/>
            <person name="Pearce E."/>
            <person name="Kramer C.G."/>
            <person name="Chang J.H."/>
            <person name="Clarke C.R."/>
        </authorList>
    </citation>
    <scope>NUCLEOTIDE SEQUENCE [LARGE SCALE GENOMIC DNA]</scope>
    <source>
        <strain evidence="3 4">NE20-4-1</strain>
    </source>
</reference>
<feature type="region of interest" description="Disordered" evidence="1">
    <location>
        <begin position="158"/>
        <end position="178"/>
    </location>
</feature>
<sequence>MDDETFWDLIEGCRRAAAGPDERLEWLRERLAGRTEPEILGFQAGLDRVLTPTLTWDLWGAADRIMGWCSDDSFFYFRLWLVGLGREGFDSVVRDPDALADVPAVRRLVGRSPDVWDEDEWLEWEELDYVAEGAYARVTGRAADDFYAAMESLGGDDDELADPAGARWDAREDAESHRRLPRLSALFPLPAAS</sequence>
<protein>
    <submittedName>
        <fullName evidence="3">DUF4240 domain-containing protein</fullName>
    </submittedName>
</protein>